<dbReference type="Proteomes" id="UP000037178">
    <property type="component" value="Unassembled WGS sequence"/>
</dbReference>
<organism evidence="2 3">
    <name type="scientific">Candidatus Rhodobacter oscarellae</name>
    <dbReference type="NCBI Taxonomy" id="1675527"/>
    <lineage>
        <taxon>Bacteria</taxon>
        <taxon>Pseudomonadati</taxon>
        <taxon>Pseudomonadota</taxon>
        <taxon>Alphaproteobacteria</taxon>
        <taxon>Rhodobacterales</taxon>
        <taxon>Rhodobacter group</taxon>
        <taxon>Rhodobacter</taxon>
    </lineage>
</organism>
<gene>
    <name evidence="2" type="ORF">AIOL_001016</name>
</gene>
<dbReference type="STRING" id="1675527.AIOL_001016"/>
<evidence type="ECO:0000313" key="3">
    <source>
        <dbReference type="Proteomes" id="UP000037178"/>
    </source>
</evidence>
<evidence type="ECO:0000313" key="2">
    <source>
        <dbReference type="EMBL" id="KMW56064.1"/>
    </source>
</evidence>
<dbReference type="AlphaFoldDB" id="A0A0J9E2Q7"/>
<proteinExistence type="predicted"/>
<protein>
    <recommendedName>
        <fullName evidence="1">Hedgehog/Intein (Hint) domain-containing protein</fullName>
    </recommendedName>
</protein>
<evidence type="ECO:0000259" key="1">
    <source>
        <dbReference type="Pfam" id="PF13403"/>
    </source>
</evidence>
<feature type="domain" description="Hedgehog/Intein (Hint)" evidence="1">
    <location>
        <begin position="86"/>
        <end position="220"/>
    </location>
</feature>
<dbReference type="InterPro" id="IPR036844">
    <property type="entry name" value="Hint_dom_sf"/>
</dbReference>
<name>A0A0J9E2Q7_9RHOB</name>
<dbReference type="InterPro" id="IPR028992">
    <property type="entry name" value="Hedgehog/Intein_dom"/>
</dbReference>
<sequence>MWLLDTNVVDVDGDGNADQGVDGWQTVEMPYTGYVVNIGGTDYPVFLSGTIYSIPYNTAFEDIGASFPLGPGSTSATNPEVPIPYCFLTGTQIATPSGERSVEALQVGDQILTANGDTAAIKWVGRRSVAGPMTWAHGDQLAPVCIAAGALGNHSDLYVSADHGMIVDGLVINASALVNGDTVRFVPVSEMPQEFTYYHIETENHDVILANGAPSETFIDVAGRAAFDNYQEYLDLYGAERIIPEMRMPRISTARLLPQAIKDRLAISQRDHLAIAV</sequence>
<comment type="caution">
    <text evidence="2">The sequence shown here is derived from an EMBL/GenBank/DDBJ whole genome shotgun (WGS) entry which is preliminary data.</text>
</comment>
<reference evidence="2 3" key="1">
    <citation type="submission" date="2015-06" db="EMBL/GenBank/DDBJ databases">
        <title>Draft genome sequence of an Alphaproteobacteria species associated to the Mediterranean sponge Oscarella lobularis.</title>
        <authorList>
            <person name="Jourda C."/>
            <person name="Santini S."/>
            <person name="Claverie J.-M."/>
        </authorList>
    </citation>
    <scope>NUCLEOTIDE SEQUENCE [LARGE SCALE GENOMIC DNA]</scope>
    <source>
        <strain evidence="2">IGS</strain>
    </source>
</reference>
<dbReference type="Pfam" id="PF13403">
    <property type="entry name" value="Hint_2"/>
    <property type="match status" value="1"/>
</dbReference>
<dbReference type="PATRIC" id="fig|1675527.3.peg.1084"/>
<accession>A0A0J9E2Q7</accession>
<dbReference type="SUPFAM" id="SSF51294">
    <property type="entry name" value="Hedgehog/intein (Hint) domain"/>
    <property type="match status" value="1"/>
</dbReference>
<dbReference type="Gene3D" id="2.170.16.10">
    <property type="entry name" value="Hedgehog/Intein (Hint) domain"/>
    <property type="match status" value="1"/>
</dbReference>
<keyword evidence="3" id="KW-1185">Reference proteome</keyword>
<dbReference type="EMBL" id="LFTY01000002">
    <property type="protein sequence ID" value="KMW56064.1"/>
    <property type="molecule type" value="Genomic_DNA"/>
</dbReference>